<keyword evidence="4" id="KW-1185">Reference proteome</keyword>
<feature type="domain" description="Gfd2/YDR514C-like C-terminal" evidence="2">
    <location>
        <begin position="86"/>
        <end position="238"/>
    </location>
</feature>
<dbReference type="InterPro" id="IPR036397">
    <property type="entry name" value="RNaseH_sf"/>
</dbReference>
<name>A0A8H4CQ99_COLGL</name>
<organism evidence="3 4">
    <name type="scientific">Colletotrichum gloeosporioides</name>
    <name type="common">Anthracnose fungus</name>
    <name type="synonym">Glomerella cingulata</name>
    <dbReference type="NCBI Taxonomy" id="474922"/>
    <lineage>
        <taxon>Eukaryota</taxon>
        <taxon>Fungi</taxon>
        <taxon>Dikarya</taxon>
        <taxon>Ascomycota</taxon>
        <taxon>Pezizomycotina</taxon>
        <taxon>Sordariomycetes</taxon>
        <taxon>Hypocreomycetidae</taxon>
        <taxon>Glomerellales</taxon>
        <taxon>Glomerellaceae</taxon>
        <taxon>Colletotrichum</taxon>
        <taxon>Colletotrichum gloeosporioides species complex</taxon>
    </lineage>
</organism>
<evidence type="ECO:0000259" key="2">
    <source>
        <dbReference type="Pfam" id="PF21762"/>
    </source>
</evidence>
<dbReference type="Proteomes" id="UP000613401">
    <property type="component" value="Unassembled WGS sequence"/>
</dbReference>
<dbReference type="AlphaFoldDB" id="A0A8H4CQ99"/>
<feature type="region of interest" description="Disordered" evidence="1">
    <location>
        <begin position="309"/>
        <end position="331"/>
    </location>
</feature>
<evidence type="ECO:0000313" key="3">
    <source>
        <dbReference type="EMBL" id="KAF3808151.1"/>
    </source>
</evidence>
<dbReference type="SUPFAM" id="SSF53098">
    <property type="entry name" value="Ribonuclease H-like"/>
    <property type="match status" value="1"/>
</dbReference>
<dbReference type="PANTHER" id="PTHR28083:SF1">
    <property type="entry name" value="GOOD FOR FULL DBP5 ACTIVITY PROTEIN 2"/>
    <property type="match status" value="1"/>
</dbReference>
<dbReference type="InterPro" id="IPR012337">
    <property type="entry name" value="RNaseH-like_sf"/>
</dbReference>
<dbReference type="EMBL" id="WVTB01000022">
    <property type="protein sequence ID" value="KAF3808151.1"/>
    <property type="molecule type" value="Genomic_DNA"/>
</dbReference>
<dbReference type="Pfam" id="PF21762">
    <property type="entry name" value="DEDDh_C"/>
    <property type="match status" value="1"/>
</dbReference>
<dbReference type="InterPro" id="IPR048519">
    <property type="entry name" value="Gfd2/YDR514C-like_C"/>
</dbReference>
<reference evidence="3" key="1">
    <citation type="journal article" date="2020" name="Phytopathology">
        <title>Genome sequence and comparative analysis of Colletotrichum gloeosporioides isolated from Liriodendron leaves.</title>
        <authorList>
            <person name="Fu F.F."/>
            <person name="Hao Z."/>
            <person name="Wang P."/>
            <person name="Lu Y."/>
            <person name="Xue L.J."/>
            <person name="Wei G."/>
            <person name="Tian Y."/>
            <person name="Baishi H."/>
            <person name="Xu H."/>
            <person name="Shi J."/>
            <person name="Cheng T."/>
            <person name="Wang G."/>
            <person name="Yi Y."/>
            <person name="Chen J."/>
        </authorList>
    </citation>
    <scope>NUCLEOTIDE SEQUENCE</scope>
    <source>
        <strain evidence="3">Lc1</strain>
    </source>
</reference>
<dbReference type="RefSeq" id="XP_045267310.1">
    <property type="nucleotide sequence ID" value="XM_045406764.1"/>
</dbReference>
<gene>
    <name evidence="3" type="ORF">GCG54_00006766</name>
</gene>
<comment type="caution">
    <text evidence="3">The sequence shown here is derived from an EMBL/GenBank/DDBJ whole genome shotgun (WGS) entry which is preliminary data.</text>
</comment>
<accession>A0A8H4CQ99</accession>
<protein>
    <recommendedName>
        <fullName evidence="2">Gfd2/YDR514C-like C-terminal domain-containing protein</fullName>
    </recommendedName>
</protein>
<proteinExistence type="predicted"/>
<dbReference type="GO" id="GO:0005634">
    <property type="term" value="C:nucleus"/>
    <property type="evidence" value="ECO:0007669"/>
    <property type="project" value="TreeGrafter"/>
</dbReference>
<dbReference type="PANTHER" id="PTHR28083">
    <property type="entry name" value="GOOD FOR FULL DBP5 ACTIVITY PROTEIN 2"/>
    <property type="match status" value="1"/>
</dbReference>
<dbReference type="GeneID" id="69013914"/>
<sequence>MDSDFTLESCDSASSLPSHTGILRDETLILRQLLGHYGDVETSLPTLPLSKTAHGLPKSPMKDFLFVGLDIDTFQGYEKLLPDQQLHVGISILDTRDLESALSNPASIDHSQIIMSHQFTIGNSRYSRRASNRFLFGTSQPTTIEELKSKVEALIDANRDIVLVSHGTSSDLKIIHQLNINLPNRSLYIIDTNKAAQFPLQLYYRYGLEKLLDALQIPFANLHAAGNDARFCLQALLMLVVRDAERQPLSCSEALIHLLRDVAQQPRPSTAGEIQGPIEEANRQAKIDQKARRIEKRAAKRQRKLLRRAERDVKVPQTEEMEASDEAPSQAQFDEGVSISSTHVLWLVCAVYTMCQLWRKFGWK</sequence>
<dbReference type="GO" id="GO:0003676">
    <property type="term" value="F:nucleic acid binding"/>
    <property type="evidence" value="ECO:0007669"/>
    <property type="project" value="InterPro"/>
</dbReference>
<reference evidence="3" key="2">
    <citation type="submission" date="2020-03" db="EMBL/GenBank/DDBJ databases">
        <authorList>
            <person name="Fu F.-F."/>
            <person name="Chen J."/>
        </authorList>
    </citation>
    <scope>NUCLEOTIDE SEQUENCE</scope>
    <source>
        <strain evidence="3">Lc1</strain>
    </source>
</reference>
<evidence type="ECO:0000313" key="4">
    <source>
        <dbReference type="Proteomes" id="UP000613401"/>
    </source>
</evidence>
<dbReference type="Gene3D" id="3.30.420.10">
    <property type="entry name" value="Ribonuclease H-like superfamily/Ribonuclease H"/>
    <property type="match status" value="1"/>
</dbReference>
<evidence type="ECO:0000256" key="1">
    <source>
        <dbReference type="SAM" id="MobiDB-lite"/>
    </source>
</evidence>
<dbReference type="InterPro" id="IPR040151">
    <property type="entry name" value="Gfd2/YDR514C-like"/>
</dbReference>